<feature type="compositionally biased region" description="Low complexity" evidence="1">
    <location>
        <begin position="64"/>
        <end position="75"/>
    </location>
</feature>
<evidence type="ECO:0000313" key="3">
    <source>
        <dbReference type="Proteomes" id="UP001147782"/>
    </source>
</evidence>
<dbReference type="OrthoDB" id="4356078at2759"/>
<dbReference type="Proteomes" id="UP001147782">
    <property type="component" value="Unassembled WGS sequence"/>
</dbReference>
<dbReference type="RefSeq" id="XP_056554208.1">
    <property type="nucleotide sequence ID" value="XM_056698795.1"/>
</dbReference>
<keyword evidence="3" id="KW-1185">Reference proteome</keyword>
<protein>
    <submittedName>
        <fullName evidence="2">Uncharacterized protein</fullName>
    </submittedName>
</protein>
<accession>A0A9W9V6U5</accession>
<feature type="compositionally biased region" description="Polar residues" evidence="1">
    <location>
        <begin position="81"/>
        <end position="91"/>
    </location>
</feature>
<proteinExistence type="predicted"/>
<dbReference type="EMBL" id="JAPZBS010000005">
    <property type="protein sequence ID" value="KAJ5369774.1"/>
    <property type="molecule type" value="Genomic_DNA"/>
</dbReference>
<evidence type="ECO:0000313" key="2">
    <source>
        <dbReference type="EMBL" id="KAJ5369774.1"/>
    </source>
</evidence>
<dbReference type="GeneID" id="81437974"/>
<reference evidence="2" key="2">
    <citation type="journal article" date="2023" name="IMA Fungus">
        <title>Comparative genomic study of the Penicillium genus elucidates a diverse pangenome and 15 lateral gene transfer events.</title>
        <authorList>
            <person name="Petersen C."/>
            <person name="Sorensen T."/>
            <person name="Nielsen M.R."/>
            <person name="Sondergaard T.E."/>
            <person name="Sorensen J.L."/>
            <person name="Fitzpatrick D.A."/>
            <person name="Frisvad J.C."/>
            <person name="Nielsen K.L."/>
        </authorList>
    </citation>
    <scope>NUCLEOTIDE SEQUENCE</scope>
    <source>
        <strain evidence="2">IBT 29864</strain>
    </source>
</reference>
<feature type="region of interest" description="Disordered" evidence="1">
    <location>
        <begin position="61"/>
        <end position="98"/>
    </location>
</feature>
<evidence type="ECO:0000256" key="1">
    <source>
        <dbReference type="SAM" id="MobiDB-lite"/>
    </source>
</evidence>
<comment type="caution">
    <text evidence="2">The sequence shown here is derived from an EMBL/GenBank/DDBJ whole genome shotgun (WGS) entry which is preliminary data.</text>
</comment>
<sequence length="322" mass="37073">MSDQWNGAEDSSVADSVLILESESNYAPWIHFLLRYLGPEYWKVLLKDECTLMPPTTVVRSIQTGSSGSHTPSTPAHDLDASQSPNTSPDQCDNGKEDKSSEALFYLRSTLNDEAKYLIRNIDSPSEAFRKIKLFYGKPRHQTMALRWSKWVRLRYFRGHGAQEFVRQFGERLQEVEEISDIVDHRVVFAQFVHAISGPGNYPAFLLNLSLDFDDPNLMECVCAEFLRHESPSFNRSHSSVGFTVAPPPNNTTPSDFWNQQYCPYHRRLGYHSHYRCRLGQSLGPDMRKEILQQFEREKQLYRNKKRRLDACEDSKLASPTG</sequence>
<name>A0A9W9V6U5_9EURO</name>
<organism evidence="2 3">
    <name type="scientific">Penicillium cataractarum</name>
    <dbReference type="NCBI Taxonomy" id="2100454"/>
    <lineage>
        <taxon>Eukaryota</taxon>
        <taxon>Fungi</taxon>
        <taxon>Dikarya</taxon>
        <taxon>Ascomycota</taxon>
        <taxon>Pezizomycotina</taxon>
        <taxon>Eurotiomycetes</taxon>
        <taxon>Eurotiomycetidae</taxon>
        <taxon>Eurotiales</taxon>
        <taxon>Aspergillaceae</taxon>
        <taxon>Penicillium</taxon>
    </lineage>
</organism>
<gene>
    <name evidence="2" type="ORF">N7496_005866</name>
</gene>
<reference evidence="2" key="1">
    <citation type="submission" date="2022-11" db="EMBL/GenBank/DDBJ databases">
        <authorList>
            <person name="Petersen C."/>
        </authorList>
    </citation>
    <scope>NUCLEOTIDE SEQUENCE</scope>
    <source>
        <strain evidence="2">IBT 29864</strain>
    </source>
</reference>
<dbReference type="AlphaFoldDB" id="A0A9W9V6U5"/>